<dbReference type="AlphaFoldDB" id="A0A8R1ETL7"/>
<evidence type="ECO:0000313" key="8">
    <source>
        <dbReference type="Proteomes" id="UP000005237"/>
    </source>
</evidence>
<dbReference type="Pfam" id="PF03125">
    <property type="entry name" value="Sre"/>
    <property type="match status" value="1"/>
</dbReference>
<evidence type="ECO:0000313" key="7">
    <source>
        <dbReference type="EnsemblMetazoa" id="CJA42563.1"/>
    </source>
</evidence>
<dbReference type="EnsemblMetazoa" id="CJA42563.1">
    <property type="protein sequence ID" value="CJA42563.1"/>
    <property type="gene ID" value="WBGene00218411"/>
</dbReference>
<evidence type="ECO:0000256" key="2">
    <source>
        <dbReference type="ARBA" id="ARBA00006803"/>
    </source>
</evidence>
<dbReference type="InterPro" id="IPR004151">
    <property type="entry name" value="7TM_GPCR_serpentine_rcpt_Sre"/>
</dbReference>
<dbReference type="Proteomes" id="UP000005237">
    <property type="component" value="Unassembled WGS sequence"/>
</dbReference>
<protein>
    <submittedName>
        <fullName evidence="7">Uncharacterized protein</fullName>
    </submittedName>
</protein>
<evidence type="ECO:0000256" key="5">
    <source>
        <dbReference type="ARBA" id="ARBA00023136"/>
    </source>
</evidence>
<evidence type="ECO:0000256" key="3">
    <source>
        <dbReference type="ARBA" id="ARBA00022692"/>
    </source>
</evidence>
<feature type="transmembrane region" description="Helical" evidence="6">
    <location>
        <begin position="12"/>
        <end position="33"/>
    </location>
</feature>
<reference evidence="7" key="2">
    <citation type="submission" date="2022-06" db="UniProtKB">
        <authorList>
            <consortium name="EnsemblMetazoa"/>
        </authorList>
    </citation>
    <scope>IDENTIFICATION</scope>
    <source>
        <strain evidence="7">DF5081</strain>
    </source>
</reference>
<comment type="similarity">
    <text evidence="2">Belongs to the nematode receptor-like protein sre family.</text>
</comment>
<evidence type="ECO:0000256" key="1">
    <source>
        <dbReference type="ARBA" id="ARBA00004141"/>
    </source>
</evidence>
<reference evidence="8" key="1">
    <citation type="submission" date="2010-08" db="EMBL/GenBank/DDBJ databases">
        <authorList>
            <consortium name="Caenorhabditis japonica Sequencing Consortium"/>
            <person name="Wilson R.K."/>
        </authorList>
    </citation>
    <scope>NUCLEOTIDE SEQUENCE [LARGE SCALE GENOMIC DNA]</scope>
    <source>
        <strain evidence="8">DF5081</strain>
    </source>
</reference>
<accession>A0A8R1ETL7</accession>
<proteinExistence type="inferred from homology"/>
<evidence type="ECO:0000256" key="4">
    <source>
        <dbReference type="ARBA" id="ARBA00022989"/>
    </source>
</evidence>
<sequence>MDFFRVEPMTLYWSHIAFNLLCLIYGITVPYILHSTLPEWQKETRRLVHVLFRLSAVAEAPKSTFGEQMIYNDAAIETNVYFAEFNKRTR</sequence>
<comment type="subcellular location">
    <subcellularLocation>
        <location evidence="1">Membrane</location>
        <topology evidence="1">Multi-pass membrane protein</topology>
    </subcellularLocation>
</comment>
<evidence type="ECO:0000256" key="6">
    <source>
        <dbReference type="SAM" id="Phobius"/>
    </source>
</evidence>
<keyword evidence="8" id="KW-1185">Reference proteome</keyword>
<dbReference type="GO" id="GO:0016020">
    <property type="term" value="C:membrane"/>
    <property type="evidence" value="ECO:0007669"/>
    <property type="project" value="UniProtKB-SubCell"/>
</dbReference>
<organism evidence="7 8">
    <name type="scientific">Caenorhabditis japonica</name>
    <dbReference type="NCBI Taxonomy" id="281687"/>
    <lineage>
        <taxon>Eukaryota</taxon>
        <taxon>Metazoa</taxon>
        <taxon>Ecdysozoa</taxon>
        <taxon>Nematoda</taxon>
        <taxon>Chromadorea</taxon>
        <taxon>Rhabditida</taxon>
        <taxon>Rhabditina</taxon>
        <taxon>Rhabditomorpha</taxon>
        <taxon>Rhabditoidea</taxon>
        <taxon>Rhabditidae</taxon>
        <taxon>Peloderinae</taxon>
        <taxon>Caenorhabditis</taxon>
    </lineage>
</organism>
<keyword evidence="3 6" id="KW-0812">Transmembrane</keyword>
<keyword evidence="5 6" id="KW-0472">Membrane</keyword>
<name>A0A8R1ETL7_CAEJA</name>
<keyword evidence="4 6" id="KW-1133">Transmembrane helix</keyword>
<dbReference type="GO" id="GO:0007606">
    <property type="term" value="P:sensory perception of chemical stimulus"/>
    <property type="evidence" value="ECO:0007669"/>
    <property type="project" value="InterPro"/>
</dbReference>